<evidence type="ECO:0000259" key="1">
    <source>
        <dbReference type="PROSITE" id="PS51819"/>
    </source>
</evidence>
<dbReference type="InterPro" id="IPR004360">
    <property type="entry name" value="Glyas_Fos-R_dOase_dom"/>
</dbReference>
<dbReference type="Gene3D" id="3.10.180.10">
    <property type="entry name" value="2,3-Dihydroxybiphenyl 1,2-Dioxygenase, domain 1"/>
    <property type="match status" value="2"/>
</dbReference>
<sequence>MPNVHGTPIWYELLTSDQDAAQKFYAEVLGWTVERPEMGPPGVDYRVGSAEDGPVGGIMRMPDGAPMPPTWLIYFGVDDVDAAVEKAQGLGAVVHIPPMDIPDVGRMAFLADPQGVMFYVMRGSSNEESRAFQDGMTALPGNGVWNELTAPDQSGAIAFYGALLGLRQDGAMPMGELGDYAFWFAGETRIGAVMPQPPGAPAGWFVYFSVDDIDAAHRRLEAAGGKALHGPSEVPGGIFAIGSADPQGARFGLVGPRKKV</sequence>
<feature type="domain" description="VOC" evidence="1">
    <location>
        <begin position="142"/>
        <end position="256"/>
    </location>
</feature>
<evidence type="ECO:0000313" key="3">
    <source>
        <dbReference type="Proteomes" id="UP000469011"/>
    </source>
</evidence>
<organism evidence="2 3">
    <name type="scientific">Jiella pacifica</name>
    <dbReference type="NCBI Taxonomy" id="2696469"/>
    <lineage>
        <taxon>Bacteria</taxon>
        <taxon>Pseudomonadati</taxon>
        <taxon>Pseudomonadota</taxon>
        <taxon>Alphaproteobacteria</taxon>
        <taxon>Hyphomicrobiales</taxon>
        <taxon>Aurantimonadaceae</taxon>
        <taxon>Jiella</taxon>
    </lineage>
</organism>
<gene>
    <name evidence="2" type="ORF">GTK09_26145</name>
</gene>
<dbReference type="PANTHER" id="PTHR33993:SF14">
    <property type="entry name" value="GB|AAF24581.1"/>
    <property type="match status" value="1"/>
</dbReference>
<dbReference type="Pfam" id="PF00903">
    <property type="entry name" value="Glyoxalase"/>
    <property type="match status" value="2"/>
</dbReference>
<evidence type="ECO:0000313" key="2">
    <source>
        <dbReference type="EMBL" id="NDW07886.1"/>
    </source>
</evidence>
<dbReference type="InterPro" id="IPR052164">
    <property type="entry name" value="Anthracycline_SecMetBiosynth"/>
</dbReference>
<reference evidence="2 3" key="1">
    <citation type="submission" date="2020-01" db="EMBL/GenBank/DDBJ databases">
        <title>Jiella pacifica sp. nov.</title>
        <authorList>
            <person name="Xue Z."/>
            <person name="Zhu S."/>
            <person name="Chen J."/>
            <person name="Yang J."/>
        </authorList>
    </citation>
    <scope>NUCLEOTIDE SEQUENCE [LARGE SCALE GENOMIC DNA]</scope>
    <source>
        <strain evidence="2 3">40Bstr34</strain>
    </source>
</reference>
<dbReference type="RefSeq" id="WP_163466340.1">
    <property type="nucleotide sequence ID" value="NZ_JAAAMG010000043.1"/>
</dbReference>
<feature type="domain" description="VOC" evidence="1">
    <location>
        <begin position="7"/>
        <end position="123"/>
    </location>
</feature>
<name>A0A6N9TCR6_9HYPH</name>
<comment type="caution">
    <text evidence="2">The sequence shown here is derived from an EMBL/GenBank/DDBJ whole genome shotgun (WGS) entry which is preliminary data.</text>
</comment>
<dbReference type="InterPro" id="IPR029068">
    <property type="entry name" value="Glyas_Bleomycin-R_OHBP_Dase"/>
</dbReference>
<dbReference type="Proteomes" id="UP000469011">
    <property type="component" value="Unassembled WGS sequence"/>
</dbReference>
<dbReference type="PANTHER" id="PTHR33993">
    <property type="entry name" value="GLYOXALASE-RELATED"/>
    <property type="match status" value="1"/>
</dbReference>
<accession>A0A6N9TCR6</accession>
<dbReference type="EMBL" id="JAAAMG010000043">
    <property type="protein sequence ID" value="NDW07886.1"/>
    <property type="molecule type" value="Genomic_DNA"/>
</dbReference>
<keyword evidence="3" id="KW-1185">Reference proteome</keyword>
<protein>
    <submittedName>
        <fullName evidence="2">VOC family protein</fullName>
    </submittedName>
</protein>
<proteinExistence type="predicted"/>
<dbReference type="CDD" id="cd07247">
    <property type="entry name" value="SgaA_N_like"/>
    <property type="match status" value="2"/>
</dbReference>
<dbReference type="InterPro" id="IPR037523">
    <property type="entry name" value="VOC_core"/>
</dbReference>
<dbReference type="SUPFAM" id="SSF54593">
    <property type="entry name" value="Glyoxalase/Bleomycin resistance protein/Dihydroxybiphenyl dioxygenase"/>
    <property type="match status" value="2"/>
</dbReference>
<dbReference type="PROSITE" id="PS51819">
    <property type="entry name" value="VOC"/>
    <property type="match status" value="2"/>
</dbReference>
<dbReference type="AlphaFoldDB" id="A0A6N9TCR6"/>